<reference evidence="1" key="1">
    <citation type="submission" date="2017-07" db="EMBL/GenBank/DDBJ databases">
        <title>Taro Niue Genome Assembly and Annotation.</title>
        <authorList>
            <person name="Atibalentja N."/>
            <person name="Keating K."/>
            <person name="Fields C.J."/>
        </authorList>
    </citation>
    <scope>NUCLEOTIDE SEQUENCE</scope>
    <source>
        <strain evidence="1">Niue_2</strain>
        <tissue evidence="1">Leaf</tissue>
    </source>
</reference>
<proteinExistence type="predicted"/>
<keyword evidence="2" id="KW-1185">Reference proteome</keyword>
<dbReference type="AlphaFoldDB" id="A0A843VKL8"/>
<sequence>MNSTCLLFPPATAPRWLPAGPSGSASTSGSMSLVLRKEPPRWRAIARAVLPEGRGVGSSSPWDEKPFEVLPGGKIAYLDEQDIVALLDPPKELVPLDPSSYNPAAYLWKKIGDISEERRHHLLYVLNSRLISRLWQLVGARYEDAKLMKRNASNLLSMENTEVSSESWHCRKSLGPSIFMGITNSFGPLYFTVREVNEVMSTEQPSDLAYEFGDGLLDPTVIPDGFPRPAKHPWPFNDQLVIYIRQAGPGVLVGQAWQEGRELEKVPKKFCGEILMVKEYNVRQGGA</sequence>
<dbReference type="EMBL" id="NMUH01001924">
    <property type="protein sequence ID" value="MQL96515.1"/>
    <property type="molecule type" value="Genomic_DNA"/>
</dbReference>
<dbReference type="OrthoDB" id="505263at2759"/>
<dbReference type="PANTHER" id="PTHR37201:SF1">
    <property type="entry name" value="WD REPEAT PROTEIN"/>
    <property type="match status" value="1"/>
</dbReference>
<gene>
    <name evidence="1" type="ORF">Taro_029199</name>
</gene>
<evidence type="ECO:0000313" key="2">
    <source>
        <dbReference type="Proteomes" id="UP000652761"/>
    </source>
</evidence>
<name>A0A843VKL8_COLES</name>
<dbReference type="Proteomes" id="UP000652761">
    <property type="component" value="Unassembled WGS sequence"/>
</dbReference>
<organism evidence="1 2">
    <name type="scientific">Colocasia esculenta</name>
    <name type="common">Wild taro</name>
    <name type="synonym">Arum esculentum</name>
    <dbReference type="NCBI Taxonomy" id="4460"/>
    <lineage>
        <taxon>Eukaryota</taxon>
        <taxon>Viridiplantae</taxon>
        <taxon>Streptophyta</taxon>
        <taxon>Embryophyta</taxon>
        <taxon>Tracheophyta</taxon>
        <taxon>Spermatophyta</taxon>
        <taxon>Magnoliopsida</taxon>
        <taxon>Liliopsida</taxon>
        <taxon>Araceae</taxon>
        <taxon>Aroideae</taxon>
        <taxon>Colocasieae</taxon>
        <taxon>Colocasia</taxon>
    </lineage>
</organism>
<comment type="caution">
    <text evidence="1">The sequence shown here is derived from an EMBL/GenBank/DDBJ whole genome shotgun (WGS) entry which is preliminary data.</text>
</comment>
<accession>A0A843VKL8</accession>
<protein>
    <submittedName>
        <fullName evidence="1">Uncharacterized protein</fullName>
    </submittedName>
</protein>
<evidence type="ECO:0000313" key="1">
    <source>
        <dbReference type="EMBL" id="MQL96515.1"/>
    </source>
</evidence>
<dbReference type="PANTHER" id="PTHR37201">
    <property type="entry name" value="WD REPEAT PROTEIN"/>
    <property type="match status" value="1"/>
</dbReference>